<dbReference type="AlphaFoldDB" id="A0A846R0U3"/>
<proteinExistence type="predicted"/>
<dbReference type="InterPro" id="IPR025345">
    <property type="entry name" value="DUF4249"/>
</dbReference>
<organism evidence="2 3">
    <name type="scientific">Saonia flava</name>
    <dbReference type="NCBI Taxonomy" id="523696"/>
    <lineage>
        <taxon>Bacteria</taxon>
        <taxon>Pseudomonadati</taxon>
        <taxon>Bacteroidota</taxon>
        <taxon>Flavobacteriia</taxon>
        <taxon>Flavobacteriales</taxon>
        <taxon>Flavobacteriaceae</taxon>
        <taxon>Saonia</taxon>
    </lineage>
</organism>
<feature type="region of interest" description="Disordered" evidence="1">
    <location>
        <begin position="348"/>
        <end position="374"/>
    </location>
</feature>
<gene>
    <name evidence="2" type="ORF">GGR42_001446</name>
</gene>
<accession>A0A846R0U3</accession>
<dbReference type="PROSITE" id="PS51257">
    <property type="entry name" value="PROKAR_LIPOPROTEIN"/>
    <property type="match status" value="1"/>
</dbReference>
<evidence type="ECO:0000313" key="3">
    <source>
        <dbReference type="Proteomes" id="UP000590442"/>
    </source>
</evidence>
<dbReference type="Pfam" id="PF14054">
    <property type="entry name" value="DUF4249"/>
    <property type="match status" value="1"/>
</dbReference>
<dbReference type="Proteomes" id="UP000590442">
    <property type="component" value="Unassembled WGS sequence"/>
</dbReference>
<name>A0A846R0U3_9FLAO</name>
<sequence>MIKITKVKFLISVFLSCLIFGCVDPVEPEFAFEEGIIYVDALVSTSPGASFVSVYESRIEFRIYKNIFQEGATVFFRNPETNTLVNLIEDEGAYLPPTDFSAEVGETWELYITLADGREYHSLSERIAAPVAISAISADYVTDLYFSEAENNYIPGHSVKVDFDDPMDDTNFYYWRFRSYEHITDCDICYDGVLRNGVCETGTIARPPYYSYACSSECFRIRYSENVQIFSDEFVNGTSVNKLSVANVPLYTKENILVEIQQFSLSPSAHKYFKALKDILDNNGGFNAPPPAALIGNIFNPNDGEEYVLGRFTAAAAVVETVFIERGNIQESPLEDFIIGNYEEYGISPDPQTTTAPCEETRYRTGTAPQGWIE</sequence>
<comment type="caution">
    <text evidence="2">The sequence shown here is derived from an EMBL/GenBank/DDBJ whole genome shotgun (WGS) entry which is preliminary data.</text>
</comment>
<keyword evidence="3" id="KW-1185">Reference proteome</keyword>
<evidence type="ECO:0000313" key="2">
    <source>
        <dbReference type="EMBL" id="NJB70984.1"/>
    </source>
</evidence>
<reference evidence="2 3" key="1">
    <citation type="submission" date="2020-03" db="EMBL/GenBank/DDBJ databases">
        <title>Genomic Encyclopedia of Type Strains, Phase IV (KMG-IV): sequencing the most valuable type-strain genomes for metagenomic binning, comparative biology and taxonomic classification.</title>
        <authorList>
            <person name="Goeker M."/>
        </authorList>
    </citation>
    <scope>NUCLEOTIDE SEQUENCE [LARGE SCALE GENOMIC DNA]</scope>
    <source>
        <strain evidence="2 3">DSM 29762</strain>
    </source>
</reference>
<dbReference type="EMBL" id="JAATJJ010000001">
    <property type="protein sequence ID" value="NJB70984.1"/>
    <property type="molecule type" value="Genomic_DNA"/>
</dbReference>
<evidence type="ECO:0000256" key="1">
    <source>
        <dbReference type="SAM" id="MobiDB-lite"/>
    </source>
</evidence>
<dbReference type="RefSeq" id="WP_167962322.1">
    <property type="nucleotide sequence ID" value="NZ_JAATJJ010000001.1"/>
</dbReference>
<protein>
    <recommendedName>
        <fullName evidence="4">DUF4249 domain-containing protein</fullName>
    </recommendedName>
</protein>
<evidence type="ECO:0008006" key="4">
    <source>
        <dbReference type="Google" id="ProtNLM"/>
    </source>
</evidence>